<evidence type="ECO:0000256" key="2">
    <source>
        <dbReference type="ARBA" id="ARBA00022475"/>
    </source>
</evidence>
<keyword evidence="8 12" id="KW-0472">Membrane</keyword>
<comment type="catalytic activity">
    <reaction evidence="11">
        <text>fluoride(in) = fluoride(out)</text>
        <dbReference type="Rhea" id="RHEA:76159"/>
        <dbReference type="ChEBI" id="CHEBI:17051"/>
    </reaction>
    <physiologicalReaction direction="left-to-right" evidence="11">
        <dbReference type="Rhea" id="RHEA:76160"/>
    </physiologicalReaction>
</comment>
<dbReference type="PANTHER" id="PTHR28259:SF1">
    <property type="entry name" value="FLUORIDE EXPORT PROTEIN 1-RELATED"/>
    <property type="match status" value="1"/>
</dbReference>
<feature type="binding site" evidence="12">
    <location>
        <position position="74"/>
    </location>
    <ligand>
        <name>Na(+)</name>
        <dbReference type="ChEBI" id="CHEBI:29101"/>
        <note>structural</note>
    </ligand>
</feature>
<sequence>MLAVLAIALGASLGALLRWVLGNQLNAVFPFLPPGTLAANLLGGYLIGLAVAFFATHPTLPPEWRLFAVTGFLGGLTTFSTFSAEVVTQLMAGRLTWALAAVAVHVGGSLVMTLLGIGTVTLVRNLRLAGA</sequence>
<keyword evidence="12" id="KW-0813">Transport</keyword>
<evidence type="ECO:0000256" key="11">
    <source>
        <dbReference type="ARBA" id="ARBA00035585"/>
    </source>
</evidence>
<evidence type="ECO:0000256" key="8">
    <source>
        <dbReference type="ARBA" id="ARBA00023136"/>
    </source>
</evidence>
<proteinExistence type="inferred from homology"/>
<evidence type="ECO:0000256" key="4">
    <source>
        <dbReference type="ARBA" id="ARBA00022692"/>
    </source>
</evidence>
<feature type="transmembrane region" description="Helical" evidence="12">
    <location>
        <begin position="96"/>
        <end position="123"/>
    </location>
</feature>
<dbReference type="Pfam" id="PF02537">
    <property type="entry name" value="CRCB"/>
    <property type="match status" value="1"/>
</dbReference>
<dbReference type="GO" id="GO:0005886">
    <property type="term" value="C:plasma membrane"/>
    <property type="evidence" value="ECO:0007669"/>
    <property type="project" value="UniProtKB-SubCell"/>
</dbReference>
<keyword evidence="12" id="KW-0479">Metal-binding</keyword>
<evidence type="ECO:0000256" key="3">
    <source>
        <dbReference type="ARBA" id="ARBA00022519"/>
    </source>
</evidence>
<evidence type="ECO:0000256" key="12">
    <source>
        <dbReference type="HAMAP-Rule" id="MF_00454"/>
    </source>
</evidence>
<keyword evidence="2 12" id="KW-1003">Cell membrane</keyword>
<evidence type="ECO:0000256" key="9">
    <source>
        <dbReference type="ARBA" id="ARBA00023303"/>
    </source>
</evidence>
<dbReference type="GO" id="GO:0062054">
    <property type="term" value="F:fluoride channel activity"/>
    <property type="evidence" value="ECO:0007669"/>
    <property type="project" value="UniProtKB-UniRule"/>
</dbReference>
<dbReference type="PANTHER" id="PTHR28259">
    <property type="entry name" value="FLUORIDE EXPORT PROTEIN 1-RELATED"/>
    <property type="match status" value="1"/>
</dbReference>
<keyword evidence="14" id="KW-1185">Reference proteome</keyword>
<feature type="binding site" evidence="12">
    <location>
        <position position="77"/>
    </location>
    <ligand>
        <name>Na(+)</name>
        <dbReference type="ChEBI" id="CHEBI:29101"/>
        <note>structural</note>
    </ligand>
</feature>
<dbReference type="OrthoDB" id="9806299at2"/>
<name>A0A643FAQ5_IDEDE</name>
<reference evidence="13 14" key="1">
    <citation type="submission" date="2019-09" db="EMBL/GenBank/DDBJ databases">
        <title>Draft genome sequences of 48 bacterial type strains from the CCUG.</title>
        <authorList>
            <person name="Tunovic T."/>
            <person name="Pineiro-Iglesias B."/>
            <person name="Unosson C."/>
            <person name="Inganas E."/>
            <person name="Ohlen M."/>
            <person name="Cardew S."/>
            <person name="Jensie-Markopoulos S."/>
            <person name="Salva-Serra F."/>
            <person name="Jaen-Luchoro D."/>
            <person name="Karlsson R."/>
            <person name="Svensson-Stadler L."/>
            <person name="Chun J."/>
            <person name="Moore E."/>
        </authorList>
    </citation>
    <scope>NUCLEOTIDE SEQUENCE [LARGE SCALE GENOMIC DNA]</scope>
    <source>
        <strain evidence="13 14">CCUG 30977</strain>
    </source>
</reference>
<feature type="transmembrane region" description="Helical" evidence="12">
    <location>
        <begin position="32"/>
        <end position="54"/>
    </location>
</feature>
<dbReference type="RefSeq" id="WP_151124403.1">
    <property type="nucleotide sequence ID" value="NZ_CP088082.1"/>
</dbReference>
<accession>A0A643FAQ5</accession>
<protein>
    <recommendedName>
        <fullName evidence="12">Fluoride-specific ion channel FluC</fullName>
    </recommendedName>
</protein>
<keyword evidence="4 12" id="KW-0812">Transmembrane</keyword>
<keyword evidence="7 12" id="KW-0406">Ion transport</keyword>
<evidence type="ECO:0000313" key="14">
    <source>
        <dbReference type="Proteomes" id="UP000430120"/>
    </source>
</evidence>
<evidence type="ECO:0000256" key="1">
    <source>
        <dbReference type="ARBA" id="ARBA00004651"/>
    </source>
</evidence>
<keyword evidence="6 12" id="KW-0915">Sodium</keyword>
<comment type="subcellular location">
    <subcellularLocation>
        <location evidence="1 12">Cell membrane</location>
        <topology evidence="1 12">Multi-pass membrane protein</topology>
    </subcellularLocation>
</comment>
<comment type="caution">
    <text evidence="13">The sequence shown here is derived from an EMBL/GenBank/DDBJ whole genome shotgun (WGS) entry which is preliminary data.</text>
</comment>
<keyword evidence="3" id="KW-0997">Cell inner membrane</keyword>
<dbReference type="HAMAP" id="MF_00454">
    <property type="entry name" value="FluC"/>
    <property type="match status" value="1"/>
</dbReference>
<dbReference type="InterPro" id="IPR003691">
    <property type="entry name" value="FluC"/>
</dbReference>
<evidence type="ECO:0000256" key="5">
    <source>
        <dbReference type="ARBA" id="ARBA00022989"/>
    </source>
</evidence>
<dbReference type="GO" id="GO:0140114">
    <property type="term" value="P:cellular detoxification of fluoride"/>
    <property type="evidence" value="ECO:0007669"/>
    <property type="project" value="UniProtKB-UniRule"/>
</dbReference>
<comment type="similarity">
    <text evidence="10 12">Belongs to the fluoride channel Fluc/FEX (TC 1.A.43) family.</text>
</comment>
<gene>
    <name evidence="12 13" type="primary">crcB</name>
    <name evidence="12" type="synonym">fluC</name>
    <name evidence="13" type="ORF">F7Q92_12100</name>
</gene>
<comment type="function">
    <text evidence="12">Fluoride-specific ion channel. Important for reducing fluoride concentration in the cell, thus reducing its toxicity.</text>
</comment>
<dbReference type="AlphaFoldDB" id="A0A643FAQ5"/>
<evidence type="ECO:0000256" key="6">
    <source>
        <dbReference type="ARBA" id="ARBA00023053"/>
    </source>
</evidence>
<keyword evidence="5 12" id="KW-1133">Transmembrane helix</keyword>
<evidence type="ECO:0000313" key="13">
    <source>
        <dbReference type="EMBL" id="KAB0581225.1"/>
    </source>
</evidence>
<dbReference type="Proteomes" id="UP000430120">
    <property type="component" value="Unassembled WGS sequence"/>
</dbReference>
<feature type="transmembrane region" description="Helical" evidence="12">
    <location>
        <begin position="66"/>
        <end position="84"/>
    </location>
</feature>
<dbReference type="NCBIfam" id="NF010792">
    <property type="entry name" value="PRK14196.1"/>
    <property type="match status" value="1"/>
</dbReference>
<dbReference type="EMBL" id="VZPB01000026">
    <property type="protein sequence ID" value="KAB0581225.1"/>
    <property type="molecule type" value="Genomic_DNA"/>
</dbReference>
<dbReference type="NCBIfam" id="TIGR00494">
    <property type="entry name" value="crcB"/>
    <property type="match status" value="1"/>
</dbReference>
<keyword evidence="9 12" id="KW-0407">Ion channel</keyword>
<dbReference type="GO" id="GO:0046872">
    <property type="term" value="F:metal ion binding"/>
    <property type="evidence" value="ECO:0007669"/>
    <property type="project" value="UniProtKB-KW"/>
</dbReference>
<evidence type="ECO:0000256" key="10">
    <source>
        <dbReference type="ARBA" id="ARBA00035120"/>
    </source>
</evidence>
<organism evidence="13 14">
    <name type="scientific">Ideonella dechloratans</name>
    <dbReference type="NCBI Taxonomy" id="36863"/>
    <lineage>
        <taxon>Bacteria</taxon>
        <taxon>Pseudomonadati</taxon>
        <taxon>Pseudomonadota</taxon>
        <taxon>Betaproteobacteria</taxon>
        <taxon>Burkholderiales</taxon>
        <taxon>Sphaerotilaceae</taxon>
        <taxon>Ideonella</taxon>
    </lineage>
</organism>
<comment type="activity regulation">
    <text evidence="12">Na(+) is not transported, but it plays an essential structural role and its presence is essential for fluoride channel function.</text>
</comment>
<evidence type="ECO:0000256" key="7">
    <source>
        <dbReference type="ARBA" id="ARBA00023065"/>
    </source>
</evidence>